<gene>
    <name evidence="2" type="ORF">LXT13_02770</name>
</gene>
<keyword evidence="1" id="KW-0472">Membrane</keyword>
<dbReference type="PANTHER" id="PTHR34219:SF3">
    <property type="entry name" value="BLL7967 PROTEIN"/>
    <property type="match status" value="1"/>
</dbReference>
<protein>
    <submittedName>
        <fullName evidence="2">PepSY domain-containing protein</fullName>
    </submittedName>
</protein>
<evidence type="ECO:0000256" key="1">
    <source>
        <dbReference type="SAM" id="Phobius"/>
    </source>
</evidence>
<evidence type="ECO:0000313" key="3">
    <source>
        <dbReference type="Proteomes" id="UP001200741"/>
    </source>
</evidence>
<keyword evidence="1" id="KW-0812">Transmembrane</keyword>
<accession>A0ABS8XQE7</accession>
<dbReference type="PANTHER" id="PTHR34219">
    <property type="entry name" value="IRON-REGULATED INNER MEMBRANE PROTEIN-RELATED"/>
    <property type="match status" value="1"/>
</dbReference>
<keyword evidence="3" id="KW-1185">Reference proteome</keyword>
<dbReference type="Pfam" id="PF03929">
    <property type="entry name" value="PepSY_TM"/>
    <property type="match status" value="1"/>
</dbReference>
<dbReference type="InterPro" id="IPR005625">
    <property type="entry name" value="PepSY-ass_TM"/>
</dbReference>
<feature type="transmembrane region" description="Helical" evidence="1">
    <location>
        <begin position="191"/>
        <end position="216"/>
    </location>
</feature>
<sequence length="380" mass="42233">MSARALRVWAWLHKWSSLVCTIFMLLLCLTGLPLIFAHEIAHLTGKAVELPRAERPDALASLDAVVAAGRLRHPDRIVQYASPDEEDARLWYVTLAPSLDATGDFRSIAVDGRNAAVLAEPRFDEGFMYWMTRLHIDLFAGLPGKLFLGFMGLLLVVAIVSGVVLYAPFMRKLEFGTVRQRSGPRTRWLDLHNLLGIVTLVWALVVGATGVVNTWADLLIKYWQFDQLSSLLAPYQGQATVPEADRAPLQQMMDAARGHLPDKRLSFIAFPGTAFSSPHHVTFFMKGDTPLTARLLQPVLVDARTAEVTVAPDLPWYLTALLLSQPLHFGDYGGLPMKIIWMLLDLATIVVLGSGLYLWQRKRHQRPVQTGMPVRPGAAV</sequence>
<dbReference type="Proteomes" id="UP001200741">
    <property type="component" value="Unassembled WGS sequence"/>
</dbReference>
<name>A0ABS8XQE7_9BURK</name>
<dbReference type="RefSeq" id="WP_233370070.1">
    <property type="nucleotide sequence ID" value="NZ_JAJTWU010000001.1"/>
</dbReference>
<feature type="transmembrane region" description="Helical" evidence="1">
    <location>
        <begin position="146"/>
        <end position="170"/>
    </location>
</feature>
<dbReference type="EMBL" id="JAJTWU010000001">
    <property type="protein sequence ID" value="MCE4553368.1"/>
    <property type="molecule type" value="Genomic_DNA"/>
</dbReference>
<comment type="caution">
    <text evidence="2">The sequence shown here is derived from an EMBL/GenBank/DDBJ whole genome shotgun (WGS) entry which is preliminary data.</text>
</comment>
<keyword evidence="1" id="KW-1133">Transmembrane helix</keyword>
<evidence type="ECO:0000313" key="2">
    <source>
        <dbReference type="EMBL" id="MCE4553368.1"/>
    </source>
</evidence>
<feature type="transmembrane region" description="Helical" evidence="1">
    <location>
        <begin position="339"/>
        <end position="359"/>
    </location>
</feature>
<reference evidence="2 3" key="1">
    <citation type="submission" date="2021-12" db="EMBL/GenBank/DDBJ databases">
        <title>Genome seq of P8.</title>
        <authorList>
            <person name="Seo T."/>
        </authorList>
    </citation>
    <scope>NUCLEOTIDE SEQUENCE [LARGE SCALE GENOMIC DNA]</scope>
    <source>
        <strain evidence="2 3">P8</strain>
    </source>
</reference>
<proteinExistence type="predicted"/>
<organism evidence="2 3">
    <name type="scientific">Pelomonas cellulosilytica</name>
    <dbReference type="NCBI Taxonomy" id="2906762"/>
    <lineage>
        <taxon>Bacteria</taxon>
        <taxon>Pseudomonadati</taxon>
        <taxon>Pseudomonadota</taxon>
        <taxon>Betaproteobacteria</taxon>
        <taxon>Burkholderiales</taxon>
        <taxon>Sphaerotilaceae</taxon>
        <taxon>Roseateles</taxon>
    </lineage>
</organism>